<name>A0A9D4VZZ5_PEA</name>
<gene>
    <name evidence="1" type="ORF">KIW84_076723</name>
</gene>
<dbReference type="AlphaFoldDB" id="A0A9D4VZZ5"/>
<dbReference type="Gramene" id="Psat07G0672300-T1">
    <property type="protein sequence ID" value="KAI5392044.1"/>
    <property type="gene ID" value="KIW84_076723"/>
</dbReference>
<dbReference type="PANTHER" id="PTHR34792">
    <property type="entry name" value="OS02G0121500 PROTEIN"/>
    <property type="match status" value="1"/>
</dbReference>
<dbReference type="Proteomes" id="UP001058974">
    <property type="component" value="Chromosome 7"/>
</dbReference>
<sequence>MGCNLDHHSHKSISIHKKVFNERNGVDHSPVPRKIRSAMKKRGREPILTDSEKLKYGIESPQKDSIKKSKELIDLPGSEDFSVVSGNGAGGIDCKQEQHIIKYRRENEGLTLWPGASPRESVAINVSSSQSSAAAKAPHWLNAAISNPKHDLMESISSGGKISKTAIPRKSWKSCAAHVHISQLIRSLELPKQQVAKEPELYE</sequence>
<comment type="caution">
    <text evidence="1">The sequence shown here is derived from an EMBL/GenBank/DDBJ whole genome shotgun (WGS) entry which is preliminary data.</text>
</comment>
<reference evidence="1 2" key="1">
    <citation type="journal article" date="2022" name="Nat. Genet.">
        <title>Improved pea reference genome and pan-genome highlight genomic features and evolutionary characteristics.</title>
        <authorList>
            <person name="Yang T."/>
            <person name="Liu R."/>
            <person name="Luo Y."/>
            <person name="Hu S."/>
            <person name="Wang D."/>
            <person name="Wang C."/>
            <person name="Pandey M.K."/>
            <person name="Ge S."/>
            <person name="Xu Q."/>
            <person name="Li N."/>
            <person name="Li G."/>
            <person name="Huang Y."/>
            <person name="Saxena R.K."/>
            <person name="Ji Y."/>
            <person name="Li M."/>
            <person name="Yan X."/>
            <person name="He Y."/>
            <person name="Liu Y."/>
            <person name="Wang X."/>
            <person name="Xiang C."/>
            <person name="Varshney R.K."/>
            <person name="Ding H."/>
            <person name="Gao S."/>
            <person name="Zong X."/>
        </authorList>
    </citation>
    <scope>NUCLEOTIDE SEQUENCE [LARGE SCALE GENOMIC DNA]</scope>
    <source>
        <strain evidence="1 2">cv. Zhongwan 6</strain>
    </source>
</reference>
<dbReference type="EMBL" id="JAMSHJ010000007">
    <property type="protein sequence ID" value="KAI5392044.1"/>
    <property type="molecule type" value="Genomic_DNA"/>
</dbReference>
<evidence type="ECO:0000313" key="1">
    <source>
        <dbReference type="EMBL" id="KAI5392044.1"/>
    </source>
</evidence>
<evidence type="ECO:0000313" key="2">
    <source>
        <dbReference type="Proteomes" id="UP001058974"/>
    </source>
</evidence>
<dbReference type="PANTHER" id="PTHR34792:SF1">
    <property type="entry name" value="OS02G0121500 PROTEIN"/>
    <property type="match status" value="1"/>
</dbReference>
<proteinExistence type="predicted"/>
<organism evidence="1 2">
    <name type="scientific">Pisum sativum</name>
    <name type="common">Garden pea</name>
    <name type="synonym">Lathyrus oleraceus</name>
    <dbReference type="NCBI Taxonomy" id="3888"/>
    <lineage>
        <taxon>Eukaryota</taxon>
        <taxon>Viridiplantae</taxon>
        <taxon>Streptophyta</taxon>
        <taxon>Embryophyta</taxon>
        <taxon>Tracheophyta</taxon>
        <taxon>Spermatophyta</taxon>
        <taxon>Magnoliopsida</taxon>
        <taxon>eudicotyledons</taxon>
        <taxon>Gunneridae</taxon>
        <taxon>Pentapetalae</taxon>
        <taxon>rosids</taxon>
        <taxon>fabids</taxon>
        <taxon>Fabales</taxon>
        <taxon>Fabaceae</taxon>
        <taxon>Papilionoideae</taxon>
        <taxon>50 kb inversion clade</taxon>
        <taxon>NPAAA clade</taxon>
        <taxon>Hologalegina</taxon>
        <taxon>IRL clade</taxon>
        <taxon>Fabeae</taxon>
        <taxon>Lathyrus</taxon>
    </lineage>
</organism>
<keyword evidence="2" id="KW-1185">Reference proteome</keyword>
<accession>A0A9D4VZZ5</accession>
<dbReference type="InterPro" id="IPR040305">
    <property type="entry name" value="At1g75730-like"/>
</dbReference>
<protein>
    <submittedName>
        <fullName evidence="1">Uncharacterized protein</fullName>
    </submittedName>
</protein>